<dbReference type="Proteomes" id="UP000036867">
    <property type="component" value="Unassembled WGS sequence"/>
</dbReference>
<keyword evidence="6" id="KW-1185">Reference proteome</keyword>
<sequence length="462" mass="52890">MLETIHFYHTNDVHSHFEHWPRTHEFLMTRKKWHIDAGDSCFVLDIGDFMDRSNVYTEATLGKGNVELLNDANYDAVTIGNNEGITLSNSELNMLYKDAKFDVLVANLHNNDGDLPHWAKSYQIYNTTTGVRVGIIAATAPFYMFYEQLEWQVLEPLAVLKKQVDELRDRVDVLVCMSHLGLSDDTLLAELCPEIDVIFGAHTHHILHEGKIVNEVLLTGGGKFGLFVGHTEILFDTDTKKVVKKKTMLHRTIDLASVDKEKEIVVGLEQRGRELLDVPVFYTDRYYNKEWYHHSNLSRLFAKALLQFSNADCALFNAGIFLSGLPKGRVTANDIHSMLPHPINACVIELTGERLKEVYIEAQNVDWPRREVKGLGFRGVVMGKMLNYQFEVDDMGQLVIGGHIAELEKSYKLVTLDMYTFGYFFPDFKNTPKTYLLPQFLRDILILYGLEFFKGENSERPD</sequence>
<dbReference type="GO" id="GO:0030288">
    <property type="term" value="C:outer membrane-bounded periplasmic space"/>
    <property type="evidence" value="ECO:0007669"/>
    <property type="project" value="TreeGrafter"/>
</dbReference>
<dbReference type="AlphaFoldDB" id="A0A0M0L9J5"/>
<dbReference type="RefSeq" id="WP_053418636.1">
    <property type="nucleotide sequence ID" value="NZ_LILB01000008.1"/>
</dbReference>
<reference evidence="6" key="1">
    <citation type="submission" date="2015-08" db="EMBL/GenBank/DDBJ databases">
        <title>Fjat-10028 dsm 16317.</title>
        <authorList>
            <person name="Liu B."/>
            <person name="Wang J."/>
            <person name="Zhu Y."/>
            <person name="Liu G."/>
            <person name="Chen Q."/>
            <person name="Chen Z."/>
            <person name="Lan J."/>
            <person name="Che J."/>
            <person name="Ge C."/>
            <person name="Shi H."/>
            <person name="Pan Z."/>
            <person name="Liu X."/>
        </authorList>
    </citation>
    <scope>NUCLEOTIDE SEQUENCE [LARGE SCALE GENOMIC DNA]</scope>
    <source>
        <strain evidence="6">DSM 16317</strain>
    </source>
</reference>
<feature type="domain" description="5'-Nucleotidase C-terminal" evidence="4">
    <location>
        <begin position="284"/>
        <end position="360"/>
    </location>
</feature>
<dbReference type="InterPro" id="IPR004843">
    <property type="entry name" value="Calcineurin-like_PHP"/>
</dbReference>
<evidence type="ECO:0000256" key="1">
    <source>
        <dbReference type="ARBA" id="ARBA00022729"/>
    </source>
</evidence>
<dbReference type="InterPro" id="IPR036907">
    <property type="entry name" value="5'-Nucleotdase_C_sf"/>
</dbReference>
<dbReference type="PIRSF" id="PIRSF036361">
    <property type="entry name" value="YunD"/>
    <property type="match status" value="1"/>
</dbReference>
<dbReference type="EMBL" id="LILB01000008">
    <property type="protein sequence ID" value="KOO47760.1"/>
    <property type="molecule type" value="Genomic_DNA"/>
</dbReference>
<dbReference type="InterPro" id="IPR029052">
    <property type="entry name" value="Metallo-depent_PP-like"/>
</dbReference>
<dbReference type="PATRIC" id="fig|263475.3.peg.2682"/>
<dbReference type="PANTHER" id="PTHR11575:SF23">
    <property type="entry name" value="5-NUCLEOTIDASE FAMILY PROTEIN"/>
    <property type="match status" value="1"/>
</dbReference>
<dbReference type="Gene3D" id="3.60.21.10">
    <property type="match status" value="1"/>
</dbReference>
<dbReference type="SUPFAM" id="SSF56300">
    <property type="entry name" value="Metallo-dependent phosphatases"/>
    <property type="match status" value="1"/>
</dbReference>
<dbReference type="Pfam" id="PF00149">
    <property type="entry name" value="Metallophos"/>
    <property type="match status" value="1"/>
</dbReference>
<evidence type="ECO:0000259" key="4">
    <source>
        <dbReference type="Pfam" id="PF02872"/>
    </source>
</evidence>
<evidence type="ECO:0000256" key="2">
    <source>
        <dbReference type="RuleBase" id="RU362119"/>
    </source>
</evidence>
<name>A0A0M0L9J5_9BACL</name>
<protein>
    <submittedName>
        <fullName evidence="5">5'-nucleotidase</fullName>
    </submittedName>
</protein>
<evidence type="ECO:0000259" key="3">
    <source>
        <dbReference type="Pfam" id="PF00149"/>
    </source>
</evidence>
<dbReference type="GO" id="GO:0008253">
    <property type="term" value="F:5'-nucleotidase activity"/>
    <property type="evidence" value="ECO:0007669"/>
    <property type="project" value="TreeGrafter"/>
</dbReference>
<organism evidence="5 6">
    <name type="scientific">Viridibacillus arvi</name>
    <dbReference type="NCBI Taxonomy" id="263475"/>
    <lineage>
        <taxon>Bacteria</taxon>
        <taxon>Bacillati</taxon>
        <taxon>Bacillota</taxon>
        <taxon>Bacilli</taxon>
        <taxon>Bacillales</taxon>
        <taxon>Caryophanaceae</taxon>
        <taxon>Viridibacillus</taxon>
    </lineage>
</organism>
<dbReference type="InterPro" id="IPR006179">
    <property type="entry name" value="5_nucleotidase/apyrase"/>
</dbReference>
<keyword evidence="2" id="KW-0547">Nucleotide-binding</keyword>
<dbReference type="OrthoDB" id="9793179at2"/>
<gene>
    <name evidence="5" type="ORF">AMD00_19170</name>
</gene>
<feature type="domain" description="Calcineurin-like phosphoesterase" evidence="3">
    <location>
        <begin position="6"/>
        <end position="205"/>
    </location>
</feature>
<dbReference type="GO" id="GO:0009166">
    <property type="term" value="P:nucleotide catabolic process"/>
    <property type="evidence" value="ECO:0007669"/>
    <property type="project" value="InterPro"/>
</dbReference>
<dbReference type="Pfam" id="PF02872">
    <property type="entry name" value="5_nucleotid_C"/>
    <property type="match status" value="1"/>
</dbReference>
<keyword evidence="2" id="KW-0378">Hydrolase</keyword>
<keyword evidence="1" id="KW-0732">Signal</keyword>
<dbReference type="PRINTS" id="PR01607">
    <property type="entry name" value="APYRASEFAMLY"/>
</dbReference>
<dbReference type="InterPro" id="IPR011240">
    <property type="entry name" value="Pesterase_YunD"/>
</dbReference>
<evidence type="ECO:0000313" key="5">
    <source>
        <dbReference type="EMBL" id="KOO47760.1"/>
    </source>
</evidence>
<dbReference type="InterPro" id="IPR008334">
    <property type="entry name" value="5'-Nucleotdase_C"/>
</dbReference>
<evidence type="ECO:0000313" key="6">
    <source>
        <dbReference type="Proteomes" id="UP000036867"/>
    </source>
</evidence>
<comment type="similarity">
    <text evidence="2">Belongs to the 5'-nucleotidase family.</text>
</comment>
<dbReference type="GO" id="GO:0008768">
    <property type="term" value="F:UDP-sugar diphosphatase activity"/>
    <property type="evidence" value="ECO:0007669"/>
    <property type="project" value="TreeGrafter"/>
</dbReference>
<comment type="caution">
    <text evidence="5">The sequence shown here is derived from an EMBL/GenBank/DDBJ whole genome shotgun (WGS) entry which is preliminary data.</text>
</comment>
<dbReference type="GeneID" id="301138220"/>
<dbReference type="GO" id="GO:0000166">
    <property type="term" value="F:nucleotide binding"/>
    <property type="evidence" value="ECO:0007669"/>
    <property type="project" value="UniProtKB-KW"/>
</dbReference>
<accession>A0A0M0L9J5</accession>
<proteinExistence type="inferred from homology"/>
<dbReference type="SUPFAM" id="SSF55816">
    <property type="entry name" value="5'-nucleotidase (syn. UDP-sugar hydrolase), C-terminal domain"/>
    <property type="match status" value="1"/>
</dbReference>
<dbReference type="STRING" id="263475.AMD00_19170"/>
<dbReference type="PANTHER" id="PTHR11575">
    <property type="entry name" value="5'-NUCLEOTIDASE-RELATED"/>
    <property type="match status" value="1"/>
</dbReference>
<dbReference type="Gene3D" id="3.90.780.10">
    <property type="entry name" value="5'-Nucleotidase, C-terminal domain"/>
    <property type="match status" value="1"/>
</dbReference>